<evidence type="ECO:0000256" key="1">
    <source>
        <dbReference type="SAM" id="MobiDB-lite"/>
    </source>
</evidence>
<dbReference type="AlphaFoldDB" id="A0AAD7MT06"/>
<keyword evidence="4" id="KW-1185">Reference proteome</keyword>
<gene>
    <name evidence="3" type="ORF">B0H16DRAFT_1733080</name>
</gene>
<feature type="chain" id="PRO_5042059915" evidence="2">
    <location>
        <begin position="23"/>
        <end position="261"/>
    </location>
</feature>
<organism evidence="3 4">
    <name type="scientific">Mycena metata</name>
    <dbReference type="NCBI Taxonomy" id="1033252"/>
    <lineage>
        <taxon>Eukaryota</taxon>
        <taxon>Fungi</taxon>
        <taxon>Dikarya</taxon>
        <taxon>Basidiomycota</taxon>
        <taxon>Agaricomycotina</taxon>
        <taxon>Agaricomycetes</taxon>
        <taxon>Agaricomycetidae</taxon>
        <taxon>Agaricales</taxon>
        <taxon>Marasmiineae</taxon>
        <taxon>Mycenaceae</taxon>
        <taxon>Mycena</taxon>
    </lineage>
</organism>
<protein>
    <submittedName>
        <fullName evidence="3">Uncharacterized protein</fullName>
    </submittedName>
</protein>
<feature type="signal peptide" evidence="2">
    <location>
        <begin position="1"/>
        <end position="22"/>
    </location>
</feature>
<sequence length="261" mass="29075">MPTAYVMSFVAIVLSFVVHVHAAASATAPIPFPCAAYQPSTEHGVTHSHPRFMVTRRERITVSGDTKDIRRRGCPRWHNPPTPHANARAEELWLPSPRSPSPARRPLVFTSAHQRSLRTQSFDSGHTDDLVCESLDLLRLFLPSRISLPARFLLSPALDLYRRNLALHAPGGQCLFACMGAFDQYLQHHAVISTHQFRMLRRTVYGMYGAEMNQTVHIRSRPMDLDRCAAARANTSTSVRCLHTAVNAAFEPFGALRGEAG</sequence>
<feature type="region of interest" description="Disordered" evidence="1">
    <location>
        <begin position="69"/>
        <end position="90"/>
    </location>
</feature>
<keyword evidence="2" id="KW-0732">Signal</keyword>
<reference evidence="3" key="1">
    <citation type="submission" date="2023-03" db="EMBL/GenBank/DDBJ databases">
        <title>Massive genome expansion in bonnet fungi (Mycena s.s.) driven by repeated elements and novel gene families across ecological guilds.</title>
        <authorList>
            <consortium name="Lawrence Berkeley National Laboratory"/>
            <person name="Harder C.B."/>
            <person name="Miyauchi S."/>
            <person name="Viragh M."/>
            <person name="Kuo A."/>
            <person name="Thoen E."/>
            <person name="Andreopoulos B."/>
            <person name="Lu D."/>
            <person name="Skrede I."/>
            <person name="Drula E."/>
            <person name="Henrissat B."/>
            <person name="Morin E."/>
            <person name="Kohler A."/>
            <person name="Barry K."/>
            <person name="LaButti K."/>
            <person name="Morin E."/>
            <person name="Salamov A."/>
            <person name="Lipzen A."/>
            <person name="Mereny Z."/>
            <person name="Hegedus B."/>
            <person name="Baldrian P."/>
            <person name="Stursova M."/>
            <person name="Weitz H."/>
            <person name="Taylor A."/>
            <person name="Grigoriev I.V."/>
            <person name="Nagy L.G."/>
            <person name="Martin F."/>
            <person name="Kauserud H."/>
        </authorList>
    </citation>
    <scope>NUCLEOTIDE SEQUENCE</scope>
    <source>
        <strain evidence="3">CBHHK182m</strain>
    </source>
</reference>
<dbReference type="EMBL" id="JARKIB010000149">
    <property type="protein sequence ID" value="KAJ7731894.1"/>
    <property type="molecule type" value="Genomic_DNA"/>
</dbReference>
<accession>A0AAD7MT06</accession>
<comment type="caution">
    <text evidence="3">The sequence shown here is derived from an EMBL/GenBank/DDBJ whole genome shotgun (WGS) entry which is preliminary data.</text>
</comment>
<proteinExistence type="predicted"/>
<evidence type="ECO:0000313" key="4">
    <source>
        <dbReference type="Proteomes" id="UP001215598"/>
    </source>
</evidence>
<evidence type="ECO:0000313" key="3">
    <source>
        <dbReference type="EMBL" id="KAJ7731894.1"/>
    </source>
</evidence>
<name>A0AAD7MT06_9AGAR</name>
<dbReference type="Proteomes" id="UP001215598">
    <property type="component" value="Unassembled WGS sequence"/>
</dbReference>
<evidence type="ECO:0000256" key="2">
    <source>
        <dbReference type="SAM" id="SignalP"/>
    </source>
</evidence>